<evidence type="ECO:0000313" key="2">
    <source>
        <dbReference type="Proteomes" id="UP001237642"/>
    </source>
</evidence>
<reference evidence="1" key="2">
    <citation type="submission" date="2023-05" db="EMBL/GenBank/DDBJ databases">
        <authorList>
            <person name="Schelkunov M.I."/>
        </authorList>
    </citation>
    <scope>NUCLEOTIDE SEQUENCE</scope>
    <source>
        <strain evidence="1">Hsosn_3</strain>
        <tissue evidence="1">Leaf</tissue>
    </source>
</reference>
<organism evidence="1 2">
    <name type="scientific">Heracleum sosnowskyi</name>
    <dbReference type="NCBI Taxonomy" id="360622"/>
    <lineage>
        <taxon>Eukaryota</taxon>
        <taxon>Viridiplantae</taxon>
        <taxon>Streptophyta</taxon>
        <taxon>Embryophyta</taxon>
        <taxon>Tracheophyta</taxon>
        <taxon>Spermatophyta</taxon>
        <taxon>Magnoliopsida</taxon>
        <taxon>eudicotyledons</taxon>
        <taxon>Gunneridae</taxon>
        <taxon>Pentapetalae</taxon>
        <taxon>asterids</taxon>
        <taxon>campanulids</taxon>
        <taxon>Apiales</taxon>
        <taxon>Apiaceae</taxon>
        <taxon>Apioideae</taxon>
        <taxon>apioid superclade</taxon>
        <taxon>Tordylieae</taxon>
        <taxon>Tordyliinae</taxon>
        <taxon>Heracleum</taxon>
    </lineage>
</organism>
<evidence type="ECO:0000313" key="1">
    <source>
        <dbReference type="EMBL" id="KAK1371049.1"/>
    </source>
</evidence>
<comment type="caution">
    <text evidence="1">The sequence shown here is derived from an EMBL/GenBank/DDBJ whole genome shotgun (WGS) entry which is preliminary data.</text>
</comment>
<accession>A0AAD8HPN4</accession>
<protein>
    <submittedName>
        <fullName evidence="1">Uncharacterized protein</fullName>
    </submittedName>
</protein>
<name>A0AAD8HPN4_9APIA</name>
<sequence length="107" mass="11133">MGSSKMMPYLNMPIFPISAGSLPDHLITERIMSVTTTTNVLNTIESVVVSSALIALPLFRTSGGVVFCSYVALGLLTLDGTLAGIIGVDLTGKLLDAAKTDNSDAES</sequence>
<proteinExistence type="predicted"/>
<reference evidence="1" key="1">
    <citation type="submission" date="2023-02" db="EMBL/GenBank/DDBJ databases">
        <title>Genome of toxic invasive species Heracleum sosnowskyi carries increased number of genes despite the absence of recent whole-genome duplications.</title>
        <authorList>
            <person name="Schelkunov M."/>
            <person name="Shtratnikova V."/>
            <person name="Makarenko M."/>
            <person name="Klepikova A."/>
            <person name="Omelchenko D."/>
            <person name="Novikova G."/>
            <person name="Obukhova E."/>
            <person name="Bogdanov V."/>
            <person name="Penin A."/>
            <person name="Logacheva M."/>
        </authorList>
    </citation>
    <scope>NUCLEOTIDE SEQUENCE</scope>
    <source>
        <strain evidence="1">Hsosn_3</strain>
        <tissue evidence="1">Leaf</tissue>
    </source>
</reference>
<keyword evidence="2" id="KW-1185">Reference proteome</keyword>
<dbReference type="AlphaFoldDB" id="A0AAD8HPN4"/>
<dbReference type="EMBL" id="JAUIZM010000008">
    <property type="protein sequence ID" value="KAK1371049.1"/>
    <property type="molecule type" value="Genomic_DNA"/>
</dbReference>
<gene>
    <name evidence="1" type="ORF">POM88_037141</name>
</gene>
<dbReference type="Proteomes" id="UP001237642">
    <property type="component" value="Unassembled WGS sequence"/>
</dbReference>